<accession>A9RDY2</accession>
<evidence type="ECO:0000313" key="3">
    <source>
        <dbReference type="Proteomes" id="UP000006727"/>
    </source>
</evidence>
<dbReference type="Proteomes" id="UP000006727">
    <property type="component" value="Chromosome 18"/>
</dbReference>
<reference evidence="1 3" key="1">
    <citation type="journal article" date="2008" name="Science">
        <title>The Physcomitrella genome reveals evolutionary insights into the conquest of land by plants.</title>
        <authorList>
            <person name="Rensing S."/>
            <person name="Lang D."/>
            <person name="Zimmer A."/>
            <person name="Terry A."/>
            <person name="Salamov A."/>
            <person name="Shapiro H."/>
            <person name="Nishiyama T."/>
            <person name="Perroud P.-F."/>
            <person name="Lindquist E."/>
            <person name="Kamisugi Y."/>
            <person name="Tanahashi T."/>
            <person name="Sakakibara K."/>
            <person name="Fujita T."/>
            <person name="Oishi K."/>
            <person name="Shin-I T."/>
            <person name="Kuroki Y."/>
            <person name="Toyoda A."/>
            <person name="Suzuki Y."/>
            <person name="Hashimoto A."/>
            <person name="Yamaguchi K."/>
            <person name="Sugano A."/>
            <person name="Kohara Y."/>
            <person name="Fujiyama A."/>
            <person name="Anterola A."/>
            <person name="Aoki S."/>
            <person name="Ashton N."/>
            <person name="Barbazuk W.B."/>
            <person name="Barker E."/>
            <person name="Bennetzen J."/>
            <person name="Bezanilla M."/>
            <person name="Blankenship R."/>
            <person name="Cho S.H."/>
            <person name="Dutcher S."/>
            <person name="Estelle M."/>
            <person name="Fawcett J.A."/>
            <person name="Gundlach H."/>
            <person name="Hanada K."/>
            <person name="Heyl A."/>
            <person name="Hicks K.A."/>
            <person name="Hugh J."/>
            <person name="Lohr M."/>
            <person name="Mayer K."/>
            <person name="Melkozernov A."/>
            <person name="Murata T."/>
            <person name="Nelson D."/>
            <person name="Pils B."/>
            <person name="Prigge M."/>
            <person name="Reiss B."/>
            <person name="Renner T."/>
            <person name="Rombauts S."/>
            <person name="Rushton P."/>
            <person name="Sanderfoot A."/>
            <person name="Schween G."/>
            <person name="Shiu S.-H."/>
            <person name="Stueber K."/>
            <person name="Theodoulou F.L."/>
            <person name="Tu H."/>
            <person name="Van de Peer Y."/>
            <person name="Verrier P.J."/>
            <person name="Waters E."/>
            <person name="Wood A."/>
            <person name="Yang L."/>
            <person name="Cove D."/>
            <person name="Cuming A."/>
            <person name="Hasebe M."/>
            <person name="Lucas S."/>
            <person name="Mishler D.B."/>
            <person name="Reski R."/>
            <person name="Grigoriev I."/>
            <person name="Quatrano R.S."/>
            <person name="Boore J.L."/>
        </authorList>
    </citation>
    <scope>NUCLEOTIDE SEQUENCE [LARGE SCALE GENOMIC DNA]</scope>
    <source>
        <strain evidence="2 3">cv. Gransden 2004</strain>
    </source>
</reference>
<reference evidence="1 3" key="2">
    <citation type="journal article" date="2018" name="Plant J.">
        <title>The Physcomitrella patens chromosome-scale assembly reveals moss genome structure and evolution.</title>
        <authorList>
            <person name="Lang D."/>
            <person name="Ullrich K.K."/>
            <person name="Murat F."/>
            <person name="Fuchs J."/>
            <person name="Jenkins J."/>
            <person name="Haas F.B."/>
            <person name="Piednoel M."/>
            <person name="Gundlach H."/>
            <person name="Van Bel M."/>
            <person name="Meyberg R."/>
            <person name="Vives C."/>
            <person name="Morata J."/>
            <person name="Symeonidi A."/>
            <person name="Hiss M."/>
            <person name="Muchero W."/>
            <person name="Kamisugi Y."/>
            <person name="Saleh O."/>
            <person name="Blanc G."/>
            <person name="Decker E.L."/>
            <person name="van Gessel N."/>
            <person name="Grimwood J."/>
            <person name="Hayes R.D."/>
            <person name="Graham S.W."/>
            <person name="Gunter L.E."/>
            <person name="McDaniel S.F."/>
            <person name="Hoernstein S.N.W."/>
            <person name="Larsson A."/>
            <person name="Li F.W."/>
            <person name="Perroud P.F."/>
            <person name="Phillips J."/>
            <person name="Ranjan P."/>
            <person name="Rokshar D.S."/>
            <person name="Rothfels C.J."/>
            <person name="Schneider L."/>
            <person name="Shu S."/>
            <person name="Stevenson D.W."/>
            <person name="Thummler F."/>
            <person name="Tillich M."/>
            <person name="Villarreal Aguilar J.C."/>
            <person name="Widiez T."/>
            <person name="Wong G.K."/>
            <person name="Wymore A."/>
            <person name="Zhang Y."/>
            <person name="Zimmer A.D."/>
            <person name="Quatrano R.S."/>
            <person name="Mayer K.F.X."/>
            <person name="Goodstein D."/>
            <person name="Casacuberta J.M."/>
            <person name="Vandepoele K."/>
            <person name="Reski R."/>
            <person name="Cuming A.C."/>
            <person name="Tuskan G.A."/>
            <person name="Maumus F."/>
            <person name="Salse J."/>
            <person name="Schmutz J."/>
            <person name="Rensing S.A."/>
        </authorList>
    </citation>
    <scope>NUCLEOTIDE SEQUENCE [LARGE SCALE GENOMIC DNA]</scope>
    <source>
        <strain evidence="2 3">cv. Gransden 2004</strain>
    </source>
</reference>
<protein>
    <submittedName>
        <fullName evidence="1 2">Uncharacterized protein</fullName>
    </submittedName>
</protein>
<dbReference type="EMBL" id="ABEU02000018">
    <property type="protein sequence ID" value="PNR35164.1"/>
    <property type="molecule type" value="Genomic_DNA"/>
</dbReference>
<dbReference type="Gramene" id="Pp3c18_12990V3.1">
    <property type="protein sequence ID" value="Pp3c18_12990V3.1"/>
    <property type="gene ID" value="Pp3c18_12990"/>
</dbReference>
<evidence type="ECO:0000313" key="2">
    <source>
        <dbReference type="EnsemblPlants" id="Pp3c18_12990V3.1"/>
    </source>
</evidence>
<dbReference type="AlphaFoldDB" id="A9RDY2"/>
<dbReference type="EnsemblPlants" id="Pp3c18_12990V3.1">
    <property type="protein sequence ID" value="Pp3c18_12990V3.1"/>
    <property type="gene ID" value="Pp3c18_12990"/>
</dbReference>
<evidence type="ECO:0000313" key="1">
    <source>
        <dbReference type="EMBL" id="PNR35164.1"/>
    </source>
</evidence>
<dbReference type="PaxDb" id="3218-PP1S3_531V6.1"/>
<reference evidence="2" key="3">
    <citation type="submission" date="2020-12" db="UniProtKB">
        <authorList>
            <consortium name="EnsemblPlants"/>
        </authorList>
    </citation>
    <scope>IDENTIFICATION</scope>
</reference>
<sequence length="181" mass="20565">MRNTVRASSGTWSREWDIDAGLRDPVTIAPPLHFPPIPDPQCCSVVLLLTRVQVTKPDRRGQEEIWSWFGLLCLHFCLYLRLRVVPNSIQSRRRFIWLDGSLSPTSHCRLLMLMHSSPPWLGVAPAVSPLDEIQALQNTTCMHHGLLYSLFPTPLKSCIRLLYRKSVTPSTSLHAVARCEL</sequence>
<dbReference type="InParanoid" id="A9RDY2"/>
<keyword evidence="3" id="KW-1185">Reference proteome</keyword>
<organism evidence="1">
    <name type="scientific">Physcomitrium patens</name>
    <name type="common">Spreading-leaved earth moss</name>
    <name type="synonym">Physcomitrella patens</name>
    <dbReference type="NCBI Taxonomy" id="3218"/>
    <lineage>
        <taxon>Eukaryota</taxon>
        <taxon>Viridiplantae</taxon>
        <taxon>Streptophyta</taxon>
        <taxon>Embryophyta</taxon>
        <taxon>Bryophyta</taxon>
        <taxon>Bryophytina</taxon>
        <taxon>Bryopsida</taxon>
        <taxon>Funariidae</taxon>
        <taxon>Funariales</taxon>
        <taxon>Funariaceae</taxon>
        <taxon>Physcomitrium</taxon>
    </lineage>
</organism>
<gene>
    <name evidence="1" type="ORF">PHYPA_023063</name>
</gene>
<dbReference type="HOGENOM" id="CLU_1491425_0_0_1"/>
<proteinExistence type="predicted"/>
<name>A9RDY2_PHYPA</name>